<dbReference type="SUPFAM" id="SSF53474">
    <property type="entry name" value="alpha/beta-Hydrolases"/>
    <property type="match status" value="1"/>
</dbReference>
<dbReference type="GO" id="GO:0097176">
    <property type="term" value="P:epoxide metabolic process"/>
    <property type="evidence" value="ECO:0007669"/>
    <property type="project" value="TreeGrafter"/>
</dbReference>
<dbReference type="PIRSF" id="PIRSF001112">
    <property type="entry name" value="Epoxide_hydrolase"/>
    <property type="match status" value="1"/>
</dbReference>
<dbReference type="PANTHER" id="PTHR21661:SF35">
    <property type="entry name" value="EPOXIDE HYDROLASE"/>
    <property type="match status" value="1"/>
</dbReference>
<reference evidence="6" key="1">
    <citation type="journal article" date="2020" name="Stud. Mycol.">
        <title>101 Dothideomycetes genomes: a test case for predicting lifestyles and emergence of pathogens.</title>
        <authorList>
            <person name="Haridas S."/>
            <person name="Albert R."/>
            <person name="Binder M."/>
            <person name="Bloem J."/>
            <person name="Labutti K."/>
            <person name="Salamov A."/>
            <person name="Andreopoulos B."/>
            <person name="Baker S."/>
            <person name="Barry K."/>
            <person name="Bills G."/>
            <person name="Bluhm B."/>
            <person name="Cannon C."/>
            <person name="Castanera R."/>
            <person name="Culley D."/>
            <person name="Daum C."/>
            <person name="Ezra D."/>
            <person name="Gonzalez J."/>
            <person name="Henrissat B."/>
            <person name="Kuo A."/>
            <person name="Liang C."/>
            <person name="Lipzen A."/>
            <person name="Lutzoni F."/>
            <person name="Magnuson J."/>
            <person name="Mondo S."/>
            <person name="Nolan M."/>
            <person name="Ohm R."/>
            <person name="Pangilinan J."/>
            <person name="Park H.-J."/>
            <person name="Ramirez L."/>
            <person name="Alfaro M."/>
            <person name="Sun H."/>
            <person name="Tritt A."/>
            <person name="Yoshinaga Y."/>
            <person name="Zwiers L.-H."/>
            <person name="Turgeon B."/>
            <person name="Goodwin S."/>
            <person name="Spatafora J."/>
            <person name="Crous P."/>
            <person name="Grigoriev I."/>
        </authorList>
    </citation>
    <scope>NUCLEOTIDE SEQUENCE</scope>
    <source>
        <strain evidence="6">CBS 130266</strain>
    </source>
</reference>
<accession>A0A9P4NN75</accession>
<feature type="active site" description="Proton donor" evidence="4">
    <location>
        <position position="309"/>
    </location>
</feature>
<comment type="caution">
    <text evidence="6">The sequence shown here is derived from an EMBL/GenBank/DDBJ whole genome shotgun (WGS) entry which is preliminary data.</text>
</comment>
<dbReference type="InterPro" id="IPR016292">
    <property type="entry name" value="Epoxide_hydrolase"/>
</dbReference>
<dbReference type="InterPro" id="IPR029058">
    <property type="entry name" value="AB_hydrolase_fold"/>
</dbReference>
<keyword evidence="3" id="KW-0378">Hydrolase</keyword>
<evidence type="ECO:0000256" key="1">
    <source>
        <dbReference type="ARBA" id="ARBA00010088"/>
    </source>
</evidence>
<dbReference type="AlphaFoldDB" id="A0A9P4NN75"/>
<evidence type="ECO:0000256" key="2">
    <source>
        <dbReference type="ARBA" id="ARBA00022797"/>
    </source>
</evidence>
<feature type="domain" description="Epoxide hydrolase N-terminal" evidence="5">
    <location>
        <begin position="2"/>
        <end position="112"/>
    </location>
</feature>
<evidence type="ECO:0000313" key="7">
    <source>
        <dbReference type="Proteomes" id="UP000800235"/>
    </source>
</evidence>
<comment type="similarity">
    <text evidence="1">Belongs to the peptidase S33 family.</text>
</comment>
<proteinExistence type="inferred from homology"/>
<dbReference type="Gene3D" id="3.40.50.1820">
    <property type="entry name" value="alpha/beta hydrolase"/>
    <property type="match status" value="1"/>
</dbReference>
<dbReference type="PRINTS" id="PR00412">
    <property type="entry name" value="EPOXHYDRLASE"/>
</dbReference>
<evidence type="ECO:0000256" key="4">
    <source>
        <dbReference type="PIRSR" id="PIRSR001112-1"/>
    </source>
</evidence>
<organism evidence="6 7">
    <name type="scientific">Tothia fuscella</name>
    <dbReference type="NCBI Taxonomy" id="1048955"/>
    <lineage>
        <taxon>Eukaryota</taxon>
        <taxon>Fungi</taxon>
        <taxon>Dikarya</taxon>
        <taxon>Ascomycota</taxon>
        <taxon>Pezizomycotina</taxon>
        <taxon>Dothideomycetes</taxon>
        <taxon>Pleosporomycetidae</taxon>
        <taxon>Venturiales</taxon>
        <taxon>Cylindrosympodiaceae</taxon>
        <taxon>Tothia</taxon>
    </lineage>
</organism>
<protein>
    <submittedName>
        <fullName evidence="6">Alpha/beta-hydrolase</fullName>
    </submittedName>
</protein>
<feature type="active site" description="Nucleophile" evidence="4">
    <location>
        <position position="176"/>
    </location>
</feature>
<dbReference type="PANTHER" id="PTHR21661">
    <property type="entry name" value="EPOXIDE HYDROLASE 1-RELATED"/>
    <property type="match status" value="1"/>
</dbReference>
<name>A0A9P4NN75_9PEZI</name>
<dbReference type="EMBL" id="MU007054">
    <property type="protein sequence ID" value="KAF2428595.1"/>
    <property type="molecule type" value="Genomic_DNA"/>
</dbReference>
<evidence type="ECO:0000256" key="3">
    <source>
        <dbReference type="ARBA" id="ARBA00022801"/>
    </source>
</evidence>
<keyword evidence="2" id="KW-0058">Aromatic hydrocarbons catabolism</keyword>
<sequence>MATFNVQVPNEALKRLQQKLQLTTLPDELESSNPWNYGAPLADIKRLVEYWKNGFDWRKAEANINSMPNFKTTIAVKEFGFLDIHYVHQQSPSKSAIPLLFCHGWPGSFIEVQKLLPLLKGGDGSPAFHVVAPSLPNYGFSDVVKKPGFRLAQYAEVCDQLMQQLGYKEYVTQGGDWGFYVTRTMGLMFPERVKASHINMIRANKPKFKKHPILALQNSLTPYSDRDKDGFKRNDWFITEGRGYNLEQSTKPQTIGYALADSPVALLAWIYEKLHDWTDAYPWTDDEILTWISIYWFSTAGPAANVRIYYEGTHPSPADSMHRDRLHEWIPKVKLGLAHFPKELTVMPSSFARTLGPVAHESFNNHGGHFAAWEHPEVIAKDLKTMFGRNGPCYGIVKGSTGYETTQARL</sequence>
<dbReference type="Pfam" id="PF06441">
    <property type="entry name" value="EHN"/>
    <property type="match status" value="1"/>
</dbReference>
<evidence type="ECO:0000313" key="6">
    <source>
        <dbReference type="EMBL" id="KAF2428595.1"/>
    </source>
</evidence>
<dbReference type="Proteomes" id="UP000800235">
    <property type="component" value="Unassembled WGS sequence"/>
</dbReference>
<evidence type="ECO:0000259" key="5">
    <source>
        <dbReference type="Pfam" id="PF06441"/>
    </source>
</evidence>
<dbReference type="OrthoDB" id="7130006at2759"/>
<dbReference type="GO" id="GO:0004301">
    <property type="term" value="F:epoxide hydrolase activity"/>
    <property type="evidence" value="ECO:0007669"/>
    <property type="project" value="TreeGrafter"/>
</dbReference>
<dbReference type="InterPro" id="IPR010497">
    <property type="entry name" value="Epoxide_hydro_N"/>
</dbReference>
<keyword evidence="7" id="KW-1185">Reference proteome</keyword>
<dbReference type="InterPro" id="IPR000639">
    <property type="entry name" value="Epox_hydrolase-like"/>
</dbReference>
<feature type="active site" description="Proton acceptor" evidence="4">
    <location>
        <position position="369"/>
    </location>
</feature>
<gene>
    <name evidence="6" type="ORF">EJ08DRAFT_680515</name>
</gene>